<dbReference type="AlphaFoldDB" id="A0A1Z5KFB8"/>
<dbReference type="OrthoDB" id="46402at2759"/>
<dbReference type="EMBL" id="BDSP01000218">
    <property type="protein sequence ID" value="GAX24993.1"/>
    <property type="molecule type" value="Genomic_DNA"/>
</dbReference>
<keyword evidence="3" id="KW-0813">Transport</keyword>
<evidence type="ECO:0000313" key="15">
    <source>
        <dbReference type="Proteomes" id="UP000198406"/>
    </source>
</evidence>
<comment type="caution">
    <text evidence="14">The sequence shown here is derived from an EMBL/GenBank/DDBJ whole genome shotgun (WGS) entry which is preliminary data.</text>
</comment>
<reference evidence="14 15" key="1">
    <citation type="journal article" date="2015" name="Plant Cell">
        <title>Oil accumulation by the oleaginous diatom Fistulifera solaris as revealed by the genome and transcriptome.</title>
        <authorList>
            <person name="Tanaka T."/>
            <person name="Maeda Y."/>
            <person name="Veluchamy A."/>
            <person name="Tanaka M."/>
            <person name="Abida H."/>
            <person name="Marechal E."/>
            <person name="Bowler C."/>
            <person name="Muto M."/>
            <person name="Sunaga Y."/>
            <person name="Tanaka M."/>
            <person name="Yoshino T."/>
            <person name="Taniguchi T."/>
            <person name="Fukuda Y."/>
            <person name="Nemoto M."/>
            <person name="Matsumoto M."/>
            <person name="Wong P.S."/>
            <person name="Aburatani S."/>
            <person name="Fujibuchi W."/>
        </authorList>
    </citation>
    <scope>NUCLEOTIDE SEQUENCE [LARGE SCALE GENOMIC DNA]</scope>
    <source>
        <strain evidence="14 15">JPCC DA0580</strain>
    </source>
</reference>
<evidence type="ECO:0000256" key="13">
    <source>
        <dbReference type="SAM" id="Phobius"/>
    </source>
</evidence>
<organism evidence="14 15">
    <name type="scientific">Fistulifera solaris</name>
    <name type="common">Oleaginous diatom</name>
    <dbReference type="NCBI Taxonomy" id="1519565"/>
    <lineage>
        <taxon>Eukaryota</taxon>
        <taxon>Sar</taxon>
        <taxon>Stramenopiles</taxon>
        <taxon>Ochrophyta</taxon>
        <taxon>Bacillariophyta</taxon>
        <taxon>Bacillariophyceae</taxon>
        <taxon>Bacillariophycidae</taxon>
        <taxon>Naviculales</taxon>
        <taxon>Naviculaceae</taxon>
        <taxon>Fistulifera</taxon>
    </lineage>
</organism>
<keyword evidence="7" id="KW-0406">Ion transport</keyword>
<evidence type="ECO:0000256" key="2">
    <source>
        <dbReference type="ARBA" id="ARBA00009849"/>
    </source>
</evidence>
<keyword evidence="11" id="KW-0868">Chloride</keyword>
<evidence type="ECO:0000256" key="3">
    <source>
        <dbReference type="ARBA" id="ARBA00022448"/>
    </source>
</evidence>
<dbReference type="GO" id="GO:0005886">
    <property type="term" value="C:plasma membrane"/>
    <property type="evidence" value="ECO:0007669"/>
    <property type="project" value="UniProtKB-SubCell"/>
</dbReference>
<protein>
    <submittedName>
        <fullName evidence="14">Uncharacterized protein</fullName>
    </submittedName>
</protein>
<gene>
    <name evidence="14" type="ORF">FisN_2Lh276</name>
</gene>
<evidence type="ECO:0000256" key="11">
    <source>
        <dbReference type="ARBA" id="ARBA00023214"/>
    </source>
</evidence>
<evidence type="ECO:0000256" key="6">
    <source>
        <dbReference type="ARBA" id="ARBA00022989"/>
    </source>
</evidence>
<keyword evidence="10" id="KW-0325">Glycoprotein</keyword>
<feature type="transmembrane region" description="Helical" evidence="13">
    <location>
        <begin position="87"/>
        <end position="107"/>
    </location>
</feature>
<dbReference type="PANTHER" id="PTHR12424">
    <property type="entry name" value="TWEETY-RELATED"/>
    <property type="match status" value="1"/>
</dbReference>
<evidence type="ECO:0000256" key="8">
    <source>
        <dbReference type="ARBA" id="ARBA00023136"/>
    </source>
</evidence>
<evidence type="ECO:0000256" key="7">
    <source>
        <dbReference type="ARBA" id="ARBA00023065"/>
    </source>
</evidence>
<evidence type="ECO:0000256" key="12">
    <source>
        <dbReference type="ARBA" id="ARBA00023303"/>
    </source>
</evidence>
<evidence type="ECO:0000256" key="5">
    <source>
        <dbReference type="ARBA" id="ARBA00022692"/>
    </source>
</evidence>
<feature type="transmembrane region" description="Helical" evidence="13">
    <location>
        <begin position="179"/>
        <end position="202"/>
    </location>
</feature>
<dbReference type="Proteomes" id="UP000198406">
    <property type="component" value="Unassembled WGS sequence"/>
</dbReference>
<dbReference type="InterPro" id="IPR006990">
    <property type="entry name" value="Tweety"/>
</dbReference>
<keyword evidence="12" id="KW-0407">Ion channel</keyword>
<keyword evidence="5 13" id="KW-0812">Transmembrane</keyword>
<proteinExistence type="inferred from homology"/>
<dbReference type="GO" id="GO:0005254">
    <property type="term" value="F:chloride channel activity"/>
    <property type="evidence" value="ECO:0007669"/>
    <property type="project" value="UniProtKB-KW"/>
</dbReference>
<name>A0A1Z5KFB8_FISSO</name>
<sequence length="421" mass="47600">MVIAGIMNLSDASKAMTKGLDKARHIALSGAILIEDFLRNQNLLIRNMKSYRATMNGFCPQVAETVCEQLSPISNCTFTKFSETIRVFLWTIFIDLGTYTFFELTSIQNDLVNAADSMSSVKQGVNGFTWAFWTACVWALLLMIFTMFLMYGVILAWCEERRQSFLQCVVTMMHHWLVVPLYIFFVFLTWVFSMIFVIGTALTADFCFDSPDSKILTTIDANRERFSELGVEFATYYVSGCPESGLPNELKSKSDLLVHFLLKVSEFGAALQSDEVIEICGDTSRFKGVGASLEAATCNVANTLLDVQDYFACQNFHPVYEATVYEALCYEANRGLTWVAFTQILIVFLSMIMLMLRVAFVEVYVDNMSASTNSTWNRLLKLLCLQGQKSLNEETSKEQVYEANRIEIESSKVRDDLNSDC</sequence>
<keyword evidence="6 13" id="KW-1133">Transmembrane helix</keyword>
<comment type="similarity">
    <text evidence="2">Belongs to the tweety family.</text>
</comment>
<evidence type="ECO:0000256" key="10">
    <source>
        <dbReference type="ARBA" id="ARBA00023180"/>
    </source>
</evidence>
<feature type="transmembrane region" description="Helical" evidence="13">
    <location>
        <begin position="127"/>
        <end position="158"/>
    </location>
</feature>
<dbReference type="GO" id="GO:0034707">
    <property type="term" value="C:chloride channel complex"/>
    <property type="evidence" value="ECO:0007669"/>
    <property type="project" value="UniProtKB-KW"/>
</dbReference>
<keyword evidence="4" id="KW-1003">Cell membrane</keyword>
<comment type="subcellular location">
    <subcellularLocation>
        <location evidence="1">Cell membrane</location>
        <topology evidence="1">Multi-pass membrane protein</topology>
    </subcellularLocation>
</comment>
<keyword evidence="8 13" id="KW-0472">Membrane</keyword>
<evidence type="ECO:0000256" key="1">
    <source>
        <dbReference type="ARBA" id="ARBA00004651"/>
    </source>
</evidence>
<dbReference type="InParanoid" id="A0A1Z5KFB8"/>
<keyword evidence="15" id="KW-1185">Reference proteome</keyword>
<evidence type="ECO:0000313" key="14">
    <source>
        <dbReference type="EMBL" id="GAX24993.1"/>
    </source>
</evidence>
<accession>A0A1Z5KFB8</accession>
<evidence type="ECO:0000256" key="4">
    <source>
        <dbReference type="ARBA" id="ARBA00022475"/>
    </source>
</evidence>
<feature type="transmembrane region" description="Helical" evidence="13">
    <location>
        <begin position="338"/>
        <end position="360"/>
    </location>
</feature>
<keyword evidence="9" id="KW-0869">Chloride channel</keyword>
<evidence type="ECO:0000256" key="9">
    <source>
        <dbReference type="ARBA" id="ARBA00023173"/>
    </source>
</evidence>